<name>A0ABP7MR44_9BACT</name>
<keyword evidence="4" id="KW-0121">Carboxypeptidase</keyword>
<dbReference type="InterPro" id="IPR001264">
    <property type="entry name" value="Glyco_trans_51"/>
</dbReference>
<keyword evidence="6" id="KW-0328">Glycosyltransferase</keyword>
<evidence type="ECO:0000256" key="9">
    <source>
        <dbReference type="ARBA" id="ARBA00023268"/>
    </source>
</evidence>
<dbReference type="RefSeq" id="WP_345111545.1">
    <property type="nucleotide sequence ID" value="NZ_BAABDH010000020.1"/>
</dbReference>
<dbReference type="Gene3D" id="1.10.3810.10">
    <property type="entry name" value="Biosynthetic peptidoglycan transglycosylase-like"/>
    <property type="match status" value="1"/>
</dbReference>
<organism evidence="15 16">
    <name type="scientific">Hymenobacter algoricola</name>
    <dbReference type="NCBI Taxonomy" id="486267"/>
    <lineage>
        <taxon>Bacteria</taxon>
        <taxon>Pseudomonadati</taxon>
        <taxon>Bacteroidota</taxon>
        <taxon>Cytophagia</taxon>
        <taxon>Cytophagales</taxon>
        <taxon>Hymenobacteraceae</taxon>
        <taxon>Hymenobacter</taxon>
    </lineage>
</organism>
<proteinExistence type="inferred from homology"/>
<feature type="domain" description="Penicillin-binding C-terminal" evidence="14">
    <location>
        <begin position="681"/>
        <end position="762"/>
    </location>
</feature>
<feature type="domain" description="Glycosyl transferase family 51" evidence="13">
    <location>
        <begin position="42"/>
        <end position="217"/>
    </location>
</feature>
<comment type="caution">
    <text evidence="15">The sequence shown here is derived from an EMBL/GenBank/DDBJ whole genome shotgun (WGS) entry which is preliminary data.</text>
</comment>
<dbReference type="PANTHER" id="PTHR32282">
    <property type="entry name" value="BINDING PROTEIN TRANSPEPTIDASE, PUTATIVE-RELATED"/>
    <property type="match status" value="1"/>
</dbReference>
<evidence type="ECO:0000313" key="15">
    <source>
        <dbReference type="EMBL" id="GAA3928209.1"/>
    </source>
</evidence>
<dbReference type="PANTHER" id="PTHR32282:SF15">
    <property type="entry name" value="PENICILLIN-BINDING PROTEIN 1C"/>
    <property type="match status" value="1"/>
</dbReference>
<dbReference type="SUPFAM" id="SSF53955">
    <property type="entry name" value="Lysozyme-like"/>
    <property type="match status" value="1"/>
</dbReference>
<keyword evidence="9" id="KW-0511">Multifunctional enzyme</keyword>
<dbReference type="InterPro" id="IPR050396">
    <property type="entry name" value="Glycosyltr_51/Transpeptidase"/>
</dbReference>
<evidence type="ECO:0000256" key="5">
    <source>
        <dbReference type="ARBA" id="ARBA00022670"/>
    </source>
</evidence>
<dbReference type="NCBIfam" id="TIGR02073">
    <property type="entry name" value="PBP_1c"/>
    <property type="match status" value="1"/>
</dbReference>
<dbReference type="EMBL" id="BAABDH010000020">
    <property type="protein sequence ID" value="GAA3928209.1"/>
    <property type="molecule type" value="Genomic_DNA"/>
</dbReference>
<evidence type="ECO:0000256" key="4">
    <source>
        <dbReference type="ARBA" id="ARBA00022645"/>
    </source>
</evidence>
<evidence type="ECO:0000256" key="2">
    <source>
        <dbReference type="ARBA" id="ARBA00007090"/>
    </source>
</evidence>
<evidence type="ECO:0000313" key="16">
    <source>
        <dbReference type="Proteomes" id="UP001499909"/>
    </source>
</evidence>
<evidence type="ECO:0000256" key="3">
    <source>
        <dbReference type="ARBA" id="ARBA00007739"/>
    </source>
</evidence>
<comment type="catalytic activity">
    <reaction evidence="11">
        <text>[GlcNAc-(1-&gt;4)-Mur2Ac(oyl-L-Ala-gamma-D-Glu-L-Lys-D-Ala-D-Ala)](n)-di-trans,octa-cis-undecaprenyl diphosphate + beta-D-GlcNAc-(1-&gt;4)-Mur2Ac(oyl-L-Ala-gamma-D-Glu-L-Lys-D-Ala-D-Ala)-di-trans,octa-cis-undecaprenyl diphosphate = [GlcNAc-(1-&gt;4)-Mur2Ac(oyl-L-Ala-gamma-D-Glu-L-Lys-D-Ala-D-Ala)](n+1)-di-trans,octa-cis-undecaprenyl diphosphate + di-trans,octa-cis-undecaprenyl diphosphate + H(+)</text>
        <dbReference type="Rhea" id="RHEA:23708"/>
        <dbReference type="Rhea" id="RHEA-COMP:9602"/>
        <dbReference type="Rhea" id="RHEA-COMP:9603"/>
        <dbReference type="ChEBI" id="CHEBI:15378"/>
        <dbReference type="ChEBI" id="CHEBI:58405"/>
        <dbReference type="ChEBI" id="CHEBI:60033"/>
        <dbReference type="ChEBI" id="CHEBI:78435"/>
        <dbReference type="EC" id="2.4.99.28"/>
    </reaction>
</comment>
<comment type="similarity">
    <text evidence="3">In the N-terminal section; belongs to the glycosyltransferase 51 family.</text>
</comment>
<evidence type="ECO:0000259" key="13">
    <source>
        <dbReference type="Pfam" id="PF00912"/>
    </source>
</evidence>
<dbReference type="InterPro" id="IPR012338">
    <property type="entry name" value="Beta-lactam/transpept-like"/>
</dbReference>
<evidence type="ECO:0000256" key="6">
    <source>
        <dbReference type="ARBA" id="ARBA00022676"/>
    </source>
</evidence>
<dbReference type="InterPro" id="IPR001460">
    <property type="entry name" value="PCN-bd_Tpept"/>
</dbReference>
<keyword evidence="5" id="KW-0645">Protease</keyword>
<dbReference type="EC" id="2.4.99.28" evidence="10"/>
<dbReference type="InterPro" id="IPR011815">
    <property type="entry name" value="PBP_1c"/>
</dbReference>
<evidence type="ECO:0000256" key="1">
    <source>
        <dbReference type="ARBA" id="ARBA00004752"/>
    </source>
</evidence>
<evidence type="ECO:0000259" key="14">
    <source>
        <dbReference type="Pfam" id="PF06832"/>
    </source>
</evidence>
<evidence type="ECO:0000259" key="12">
    <source>
        <dbReference type="Pfam" id="PF00905"/>
    </source>
</evidence>
<dbReference type="Pfam" id="PF00905">
    <property type="entry name" value="Transpeptidase"/>
    <property type="match status" value="1"/>
</dbReference>
<evidence type="ECO:0000256" key="8">
    <source>
        <dbReference type="ARBA" id="ARBA00022801"/>
    </source>
</evidence>
<keyword evidence="16" id="KW-1185">Reference proteome</keyword>
<reference evidence="16" key="1">
    <citation type="journal article" date="2019" name="Int. J. Syst. Evol. Microbiol.">
        <title>The Global Catalogue of Microorganisms (GCM) 10K type strain sequencing project: providing services to taxonomists for standard genome sequencing and annotation.</title>
        <authorList>
            <consortium name="The Broad Institute Genomics Platform"/>
            <consortium name="The Broad Institute Genome Sequencing Center for Infectious Disease"/>
            <person name="Wu L."/>
            <person name="Ma J."/>
        </authorList>
    </citation>
    <scope>NUCLEOTIDE SEQUENCE [LARGE SCALE GENOMIC DNA]</scope>
    <source>
        <strain evidence="16">JCM 17214</strain>
    </source>
</reference>
<gene>
    <name evidence="15" type="primary">pbpC</name>
    <name evidence="15" type="ORF">GCM10022406_12290</name>
</gene>
<feature type="domain" description="Penicillin-binding protein transpeptidase" evidence="12">
    <location>
        <begin position="297"/>
        <end position="538"/>
    </location>
</feature>
<comment type="similarity">
    <text evidence="2">In the C-terminal section; belongs to the transpeptidase family.</text>
</comment>
<dbReference type="InterPro" id="IPR036950">
    <property type="entry name" value="PBP_transglycosylase"/>
</dbReference>
<evidence type="ECO:0000256" key="10">
    <source>
        <dbReference type="ARBA" id="ARBA00044770"/>
    </source>
</evidence>
<keyword evidence="7" id="KW-0808">Transferase</keyword>
<dbReference type="Pfam" id="PF06832">
    <property type="entry name" value="BiPBP_C"/>
    <property type="match status" value="1"/>
</dbReference>
<dbReference type="InterPro" id="IPR009647">
    <property type="entry name" value="PBP_C"/>
</dbReference>
<sequence>MKRPAAFLGLLLTLAGLGWALDRFFPLPPAPLYSPIVLAADGTVLHAFLNPTQKWRMKTELREITPALRRTIVAKEDRYFYYHFGVNPLAILKAAGRNLTGSGRTTGASTITMQVARLLEPKERTVGNKLREMLRAVQLEAHFSKAEILQLYLNLVPYGGNVEGVKSAALLYFQQTPDYLSLAQTVTLAIIPNRPRGLVLGRHNAAIQQERNRWLRRFGQQGLFPPQAIADALLEPLDVQRHAAPALAPHLARRLVRQQPGQAIIASTLQRGKQARAEDLTRNYVRRLQGLGITNAAVLVINNRTRAVEAYVGSADFRDALTKGQNDGVQAVRSPGSTLKPLLYALALDKGLVTPKLVLADVPTNFNGYQPENFDKRCAGEVPLDRALAYSLNIPAVRVLSQLGVPTFTAKLRAGGFRRVARDAPRLGLSTILGGCGATLEELTNLYVTLAAAGRYAPLRWASSRPGRPAQTTALFSDAAAFLITDILAQLTRPDLPVGYETSLRLPKIAWKTGTSYGRRDAWSIGYNKEYTIGVWVGNFSGQGSPALTGSEVATPLLFDLFNTLAYNSPNDWFQPPTSLDFRLVCTETGLPPGPDCPNQLIDYFLPGISSARRCQHQKQVLLSADGQYVYCRACAPDAGFRREQYPNLLPEVLAFKAAQGLPYRQLPPHNPGCQLVRGGRDRAPGITSPLANTEYVLNRGEQQQLLLSCTTDNEVRQVYWYINDEFYRAAGATERVFFRPPPGALKISCADDHGRNTDVRVTVSEL</sequence>
<dbReference type="InterPro" id="IPR023346">
    <property type="entry name" value="Lysozyme-like_dom_sf"/>
</dbReference>
<protein>
    <recommendedName>
        <fullName evidence="10">peptidoglycan glycosyltransferase</fullName>
        <ecNumber evidence="10">2.4.99.28</ecNumber>
    </recommendedName>
</protein>
<dbReference type="SUPFAM" id="SSF56601">
    <property type="entry name" value="beta-lactamase/transpeptidase-like"/>
    <property type="match status" value="1"/>
</dbReference>
<dbReference type="Pfam" id="PF00912">
    <property type="entry name" value="Transgly"/>
    <property type="match status" value="1"/>
</dbReference>
<keyword evidence="8" id="KW-0378">Hydrolase</keyword>
<dbReference type="Proteomes" id="UP001499909">
    <property type="component" value="Unassembled WGS sequence"/>
</dbReference>
<evidence type="ECO:0000256" key="11">
    <source>
        <dbReference type="ARBA" id="ARBA00049902"/>
    </source>
</evidence>
<dbReference type="Gene3D" id="3.40.710.10">
    <property type="entry name" value="DD-peptidase/beta-lactamase superfamily"/>
    <property type="match status" value="1"/>
</dbReference>
<comment type="pathway">
    <text evidence="1">Cell wall biogenesis; peptidoglycan biosynthesis.</text>
</comment>
<evidence type="ECO:0000256" key="7">
    <source>
        <dbReference type="ARBA" id="ARBA00022679"/>
    </source>
</evidence>
<accession>A0ABP7MR44</accession>